<sequence>MNSMTKIKKNFSWFYYCKSTALIVPILFLFLEEQLGLTVADILLISGIYYLLPMIFELPFGMLADKFGQKKILSLGLILQIISCAVLIFIDSVLAYHLYLISIAVAQCCYSGADMALLKSAFVANHKSNTEFQNFVIDLESRFYFVGILFLIIGCIAYFFAPKLAFVLQIILFATGLLFLQKLPECGKFIAKQSVLSQIAQEKNRLKLVIGFTLMNKAYLAIWLIGVIFGSVVLINHKTIQSQIASLGQFNVLITLGVSFVLGNIASSLGAKYFLKFCQKMPNFQRQLAVLIVLFAVSYALLSTSDWFILGFLLLCVFKASFRPFISAELTNRIPFQESIATALSMLGLFTAVITSLIHIGVSFFYQDVVYGNWLVLAVASALLVVLFVIQYKSQPNWSFVVSKNPLTKKINAISYEDNQLYFDQVYPTEHKDSLVGSVDYANWYFNATDELKIINKNNQVILRAAYYGSVHLSDIQDGSKIYEYCDKILSSFKNLGMQNGTMLKHYRLAQLPTIQEIFHDQKNIKIINNFLTKTIIHGDLHPDNIMVLGDDAKIIDWDLSGVGYYWFDVLTLLSHPRNNIDTKDMFVLLNKYLVEFDDEQWLGILMEFVLFKKEQLLKFSKFDKKLQKLSEDYMDKWRYFNELLIANNDKM</sequence>
<dbReference type="PANTHER" id="PTHR23530:SF1">
    <property type="entry name" value="PERMEASE, MAJOR FACILITATOR SUPERFAMILY-RELATED"/>
    <property type="match status" value="1"/>
</dbReference>
<accession>A0A1N7EY20</accession>
<evidence type="ECO:0000259" key="5">
    <source>
        <dbReference type="Pfam" id="PF01636"/>
    </source>
</evidence>
<dbReference type="RefSeq" id="WP_076555327.1">
    <property type="nucleotide sequence ID" value="NZ_FTNU01000008.1"/>
</dbReference>
<reference evidence="7" key="1">
    <citation type="submission" date="2017-01" db="EMBL/GenBank/DDBJ databases">
        <authorList>
            <person name="Varghese N."/>
            <person name="Submissions S."/>
        </authorList>
    </citation>
    <scope>NUCLEOTIDE SEQUENCE [LARGE SCALE GENOMIC DNA]</scope>
    <source>
        <strain evidence="7">DSM 21768</strain>
    </source>
</reference>
<keyword evidence="6" id="KW-0808">Transferase</keyword>
<evidence type="ECO:0000313" key="7">
    <source>
        <dbReference type="Proteomes" id="UP000187495"/>
    </source>
</evidence>
<proteinExistence type="predicted"/>
<feature type="transmembrane region" description="Helical" evidence="4">
    <location>
        <begin position="372"/>
        <end position="390"/>
    </location>
</feature>
<dbReference type="InterPro" id="IPR011701">
    <property type="entry name" value="MFS"/>
</dbReference>
<feature type="transmembrane region" description="Helical" evidence="4">
    <location>
        <begin position="166"/>
        <end position="183"/>
    </location>
</feature>
<feature type="transmembrane region" description="Helical" evidence="4">
    <location>
        <begin position="218"/>
        <end position="237"/>
    </location>
</feature>
<name>A0A1N7EY20_9GAMM</name>
<evidence type="ECO:0000313" key="6">
    <source>
        <dbReference type="EMBL" id="SIR93008.1"/>
    </source>
</evidence>
<dbReference type="InterPro" id="IPR011009">
    <property type="entry name" value="Kinase-like_dom_sf"/>
</dbReference>
<feature type="transmembrane region" description="Helical" evidence="4">
    <location>
        <begin position="72"/>
        <end position="90"/>
    </location>
</feature>
<feature type="transmembrane region" description="Helical" evidence="4">
    <location>
        <begin position="249"/>
        <end position="271"/>
    </location>
</feature>
<dbReference type="SUPFAM" id="SSF56112">
    <property type="entry name" value="Protein kinase-like (PK-like)"/>
    <property type="match status" value="1"/>
</dbReference>
<dbReference type="InterPro" id="IPR053160">
    <property type="entry name" value="MFS_DHA3_Transporter"/>
</dbReference>
<feature type="transmembrane region" description="Helical" evidence="4">
    <location>
        <begin position="283"/>
        <end position="301"/>
    </location>
</feature>
<evidence type="ECO:0000256" key="2">
    <source>
        <dbReference type="ARBA" id="ARBA00022989"/>
    </source>
</evidence>
<feature type="transmembrane region" description="Helical" evidence="4">
    <location>
        <begin position="12"/>
        <end position="31"/>
    </location>
</feature>
<feature type="transmembrane region" description="Helical" evidence="4">
    <location>
        <begin position="347"/>
        <end position="366"/>
    </location>
</feature>
<protein>
    <submittedName>
        <fullName evidence="6">Phosphotransferase enzyme family protein</fullName>
    </submittedName>
</protein>
<dbReference type="Gene3D" id="1.20.1250.20">
    <property type="entry name" value="MFS general substrate transporter like domains"/>
    <property type="match status" value="1"/>
</dbReference>
<dbReference type="GO" id="GO:0016740">
    <property type="term" value="F:transferase activity"/>
    <property type="evidence" value="ECO:0007669"/>
    <property type="project" value="UniProtKB-KW"/>
</dbReference>
<dbReference type="GO" id="GO:0022857">
    <property type="term" value="F:transmembrane transporter activity"/>
    <property type="evidence" value="ECO:0007669"/>
    <property type="project" value="InterPro"/>
</dbReference>
<keyword evidence="7" id="KW-1185">Reference proteome</keyword>
<keyword evidence="2 4" id="KW-1133">Transmembrane helix</keyword>
<dbReference type="InterPro" id="IPR002575">
    <property type="entry name" value="Aminoglycoside_PTrfase"/>
</dbReference>
<dbReference type="EMBL" id="FTNU01000008">
    <property type="protein sequence ID" value="SIR93008.1"/>
    <property type="molecule type" value="Genomic_DNA"/>
</dbReference>
<keyword evidence="3 4" id="KW-0472">Membrane</keyword>
<dbReference type="AlphaFoldDB" id="A0A1N7EY20"/>
<dbReference type="Gene3D" id="3.90.1200.10">
    <property type="match status" value="1"/>
</dbReference>
<dbReference type="PANTHER" id="PTHR23530">
    <property type="entry name" value="TRANSPORT PROTEIN-RELATED"/>
    <property type="match status" value="1"/>
</dbReference>
<feature type="domain" description="Aminoglycoside phosphotransferase" evidence="5">
    <location>
        <begin position="533"/>
        <end position="576"/>
    </location>
</feature>
<evidence type="ECO:0000256" key="3">
    <source>
        <dbReference type="ARBA" id="ARBA00023136"/>
    </source>
</evidence>
<keyword evidence="1 4" id="KW-0812">Transmembrane</keyword>
<dbReference type="SUPFAM" id="SSF103473">
    <property type="entry name" value="MFS general substrate transporter"/>
    <property type="match status" value="1"/>
</dbReference>
<dbReference type="Pfam" id="PF07690">
    <property type="entry name" value="MFS_1"/>
    <property type="match status" value="1"/>
</dbReference>
<organism evidence="6 7">
    <name type="scientific">Moraxella cuniculi DSM 21768</name>
    <dbReference type="NCBI Taxonomy" id="1122245"/>
    <lineage>
        <taxon>Bacteria</taxon>
        <taxon>Pseudomonadati</taxon>
        <taxon>Pseudomonadota</taxon>
        <taxon>Gammaproteobacteria</taxon>
        <taxon>Moraxellales</taxon>
        <taxon>Moraxellaceae</taxon>
        <taxon>Moraxella</taxon>
    </lineage>
</organism>
<feature type="transmembrane region" description="Helical" evidence="4">
    <location>
        <begin position="96"/>
        <end position="122"/>
    </location>
</feature>
<dbReference type="Pfam" id="PF01636">
    <property type="entry name" value="APH"/>
    <property type="match status" value="1"/>
</dbReference>
<gene>
    <name evidence="6" type="ORF">SAMN02745664_10853</name>
</gene>
<dbReference type="STRING" id="34061.B0189_10635"/>
<dbReference type="Proteomes" id="UP000187495">
    <property type="component" value="Unassembled WGS sequence"/>
</dbReference>
<evidence type="ECO:0000256" key="4">
    <source>
        <dbReference type="SAM" id="Phobius"/>
    </source>
</evidence>
<evidence type="ECO:0000256" key="1">
    <source>
        <dbReference type="ARBA" id="ARBA00022692"/>
    </source>
</evidence>
<feature type="transmembrane region" description="Helical" evidence="4">
    <location>
        <begin position="143"/>
        <end position="160"/>
    </location>
</feature>
<dbReference type="InterPro" id="IPR036259">
    <property type="entry name" value="MFS_trans_sf"/>
</dbReference>
<feature type="transmembrane region" description="Helical" evidence="4">
    <location>
        <begin position="37"/>
        <end position="60"/>
    </location>
</feature>